<dbReference type="STRING" id="768670.Calni_0615"/>
<dbReference type="InterPro" id="IPR027396">
    <property type="entry name" value="DsrEFH-like"/>
</dbReference>
<name>E4TFQ9_CALNY</name>
<dbReference type="AlphaFoldDB" id="E4TFQ9"/>
<dbReference type="RefSeq" id="WP_013450740.1">
    <property type="nucleotide sequence ID" value="NC_014758.1"/>
</dbReference>
<dbReference type="PANTHER" id="PTHR37691">
    <property type="entry name" value="BLR3518 PROTEIN"/>
    <property type="match status" value="1"/>
</dbReference>
<gene>
    <name evidence="1" type="ordered locus">Calni_0615</name>
</gene>
<dbReference type="Pfam" id="PF02635">
    <property type="entry name" value="DsrE"/>
    <property type="match status" value="1"/>
</dbReference>
<sequence length="161" mass="18286" precursor="true">MRKIFCVFIFLISFSYCYAVDKLPIGSSLDGLEFIKIVVDFNVSSPEMILLRLGLLEKTLNDIENNNKKYDVVVAIRGGAVDFMTKTPKYIKSEYSDAHKKVRKMILLLKDKGVKFELCSIAAGLRGVEVIDILEEIKVVRNGYLSIIGYQNRGYAYLPMD</sequence>
<reference key="1">
    <citation type="submission" date="2010-11" db="EMBL/GenBank/DDBJ databases">
        <title>The complete genome of chromosome of Calditerrivibrio nitroreducens DSM 19672.</title>
        <authorList>
            <consortium name="US DOE Joint Genome Institute (JGI-PGF)"/>
            <person name="Lucas S."/>
            <person name="Copeland A."/>
            <person name="Lapidus A."/>
            <person name="Bruce D."/>
            <person name="Goodwin L."/>
            <person name="Pitluck S."/>
            <person name="Kyrpides N."/>
            <person name="Mavromatis K."/>
            <person name="Ivanova N."/>
            <person name="Mikhailova N."/>
            <person name="Zeytun A."/>
            <person name="Brettin T."/>
            <person name="Detter J.C."/>
            <person name="Tapia R."/>
            <person name="Han C."/>
            <person name="Land M."/>
            <person name="Hauser L."/>
            <person name="Markowitz V."/>
            <person name="Cheng J.-F."/>
            <person name="Hugenholtz P."/>
            <person name="Woyke T."/>
            <person name="Wu D."/>
            <person name="Spring S."/>
            <person name="Schroeder M."/>
            <person name="Brambilla E."/>
            <person name="Klenk H.-P."/>
            <person name="Eisen J.A."/>
        </authorList>
    </citation>
    <scope>NUCLEOTIDE SEQUENCE [LARGE SCALE GENOMIC DNA]</scope>
    <source>
        <strain>DSM 19672</strain>
    </source>
</reference>
<accession>E4TFQ9</accession>
<reference evidence="1 2" key="2">
    <citation type="journal article" date="2011" name="Stand. Genomic Sci.">
        <title>Complete genome sequence of Calditerrivibrio nitroreducens type strain (Yu37-1).</title>
        <authorList>
            <person name="Pitluck S."/>
            <person name="Sikorski J."/>
            <person name="Zeytun A."/>
            <person name="Lapidus A."/>
            <person name="Nolan M."/>
            <person name="Lucas S."/>
            <person name="Hammon N."/>
            <person name="Deshpande S."/>
            <person name="Cheng J.F."/>
            <person name="Tapia R."/>
            <person name="Han C."/>
            <person name="Goodwin L."/>
            <person name="Liolios K."/>
            <person name="Pagani I."/>
            <person name="Ivanova N."/>
            <person name="Mavromatis K."/>
            <person name="Pati A."/>
            <person name="Chen A."/>
            <person name="Palaniappan K."/>
            <person name="Hauser L."/>
            <person name="Chang Y.J."/>
            <person name="Jeffries C.D."/>
            <person name="Detter J.C."/>
            <person name="Brambilla E."/>
            <person name="Djao O.D."/>
            <person name="Rohde M."/>
            <person name="Spring S."/>
            <person name="Goker M."/>
            <person name="Woyke T."/>
            <person name="Bristow J."/>
            <person name="Eisen J.A."/>
            <person name="Markowitz V."/>
            <person name="Hugenholtz P."/>
            <person name="Kyrpides N.C."/>
            <person name="Klenk H.P."/>
            <person name="Land M."/>
        </authorList>
    </citation>
    <scope>NUCLEOTIDE SEQUENCE [LARGE SCALE GENOMIC DNA]</scope>
    <source>
        <strain evidence="2">DSM 19672 / NBRC 101217 / Yu37-1</strain>
    </source>
</reference>
<organism evidence="1 2">
    <name type="scientific">Calditerrivibrio nitroreducens (strain DSM 19672 / NBRC 101217 / Yu37-1)</name>
    <dbReference type="NCBI Taxonomy" id="768670"/>
    <lineage>
        <taxon>Bacteria</taxon>
        <taxon>Pseudomonadati</taxon>
        <taxon>Deferribacterota</taxon>
        <taxon>Deferribacteres</taxon>
        <taxon>Deferribacterales</taxon>
        <taxon>Calditerrivibrionaceae</taxon>
    </lineage>
</organism>
<dbReference type="InterPro" id="IPR003787">
    <property type="entry name" value="Sulphur_relay_DsrE/F-like"/>
</dbReference>
<keyword evidence="2" id="KW-1185">Reference proteome</keyword>
<protein>
    <submittedName>
        <fullName evidence="1">Uncharacterized protein</fullName>
    </submittedName>
</protein>
<dbReference type="PANTHER" id="PTHR37691:SF1">
    <property type="entry name" value="BLR3518 PROTEIN"/>
    <property type="match status" value="1"/>
</dbReference>
<dbReference type="EMBL" id="CP002347">
    <property type="protein sequence ID" value="ADR18527.1"/>
    <property type="molecule type" value="Genomic_DNA"/>
</dbReference>
<dbReference type="Proteomes" id="UP000007039">
    <property type="component" value="Chromosome"/>
</dbReference>
<dbReference type="SUPFAM" id="SSF75169">
    <property type="entry name" value="DsrEFH-like"/>
    <property type="match status" value="1"/>
</dbReference>
<dbReference type="eggNOG" id="COG1416">
    <property type="taxonomic scope" value="Bacteria"/>
</dbReference>
<proteinExistence type="predicted"/>
<dbReference type="Gene3D" id="3.40.1260.10">
    <property type="entry name" value="DsrEFH-like"/>
    <property type="match status" value="1"/>
</dbReference>
<dbReference type="KEGG" id="cni:Calni_0615"/>
<dbReference type="HOGENOM" id="CLU_130451_0_0_0"/>
<evidence type="ECO:0000313" key="1">
    <source>
        <dbReference type="EMBL" id="ADR18527.1"/>
    </source>
</evidence>
<dbReference type="OrthoDB" id="9799127at2"/>
<evidence type="ECO:0000313" key="2">
    <source>
        <dbReference type="Proteomes" id="UP000007039"/>
    </source>
</evidence>